<dbReference type="FunFam" id="3.40.50.2000:FF:000009">
    <property type="entry name" value="Sterol 3-beta-glucosyltransferase UGT80A2"/>
    <property type="match status" value="1"/>
</dbReference>
<evidence type="ECO:0008006" key="6">
    <source>
        <dbReference type="Google" id="ProtNLM"/>
    </source>
</evidence>
<dbReference type="PANTHER" id="PTHR48050:SF13">
    <property type="entry name" value="STEROL 3-BETA-GLUCOSYLTRANSFERASE UGT80A2"/>
    <property type="match status" value="1"/>
</dbReference>
<proteinExistence type="predicted"/>
<dbReference type="Gene3D" id="3.40.50.2000">
    <property type="entry name" value="Glycogen Phosphorylase B"/>
    <property type="match status" value="2"/>
</dbReference>
<keyword evidence="1" id="KW-0808">Transferase</keyword>
<dbReference type="GO" id="GO:0016906">
    <property type="term" value="F:sterol 3-beta-glucosyltransferase activity"/>
    <property type="evidence" value="ECO:0007669"/>
    <property type="project" value="UniProtKB-ARBA"/>
</dbReference>
<evidence type="ECO:0000256" key="1">
    <source>
        <dbReference type="ARBA" id="ARBA00022679"/>
    </source>
</evidence>
<dbReference type="InterPro" id="IPR004276">
    <property type="entry name" value="GlycoTrans_28_N"/>
</dbReference>
<dbReference type="SUPFAM" id="SSF53756">
    <property type="entry name" value="UDP-Glycosyltransferase/glycogen phosphorylase"/>
    <property type="match status" value="1"/>
</dbReference>
<reference evidence="5" key="1">
    <citation type="submission" date="2021-01" db="EMBL/GenBank/DDBJ databases">
        <authorList>
            <person name="Corre E."/>
            <person name="Pelletier E."/>
            <person name="Niang G."/>
            <person name="Scheremetjew M."/>
            <person name="Finn R."/>
            <person name="Kale V."/>
            <person name="Holt S."/>
            <person name="Cochrane G."/>
            <person name="Meng A."/>
            <person name="Brown T."/>
            <person name="Cohen L."/>
        </authorList>
    </citation>
    <scope>NUCLEOTIDE SEQUENCE</scope>
    <source>
        <strain evidence="5">Isolate 1302-5</strain>
    </source>
</reference>
<evidence type="ECO:0000256" key="2">
    <source>
        <dbReference type="SAM" id="Phobius"/>
    </source>
</evidence>
<dbReference type="EMBL" id="HBKQ01013459">
    <property type="protein sequence ID" value="CAE2223409.1"/>
    <property type="molecule type" value="Transcribed_RNA"/>
</dbReference>
<evidence type="ECO:0000259" key="3">
    <source>
        <dbReference type="Pfam" id="PF03033"/>
    </source>
</evidence>
<accession>A0A7S4IAD7</accession>
<dbReference type="InterPro" id="IPR002213">
    <property type="entry name" value="UDP_glucos_trans"/>
</dbReference>
<evidence type="ECO:0000313" key="5">
    <source>
        <dbReference type="EMBL" id="CAE2223409.1"/>
    </source>
</evidence>
<dbReference type="AlphaFoldDB" id="A0A7S4IAD7"/>
<feature type="transmembrane region" description="Helical" evidence="2">
    <location>
        <begin position="627"/>
        <end position="645"/>
    </location>
</feature>
<keyword evidence="2" id="KW-0812">Transmembrane</keyword>
<protein>
    <recommendedName>
        <fullName evidence="6">Glycosyltransferase family 28 N-terminal domain-containing protein</fullName>
    </recommendedName>
</protein>
<keyword evidence="2" id="KW-0472">Membrane</keyword>
<feature type="transmembrane region" description="Helical" evidence="2">
    <location>
        <begin position="596"/>
        <end position="615"/>
    </location>
</feature>
<name>A0A7S4IAD7_9STRA</name>
<dbReference type="GO" id="GO:0005975">
    <property type="term" value="P:carbohydrate metabolic process"/>
    <property type="evidence" value="ECO:0007669"/>
    <property type="project" value="InterPro"/>
</dbReference>
<feature type="domain" description="Erythromycin biosynthesis protein CIII-like C-terminal" evidence="4">
    <location>
        <begin position="391"/>
        <end position="485"/>
    </location>
</feature>
<dbReference type="InterPro" id="IPR050426">
    <property type="entry name" value="Glycosyltransferase_28"/>
</dbReference>
<dbReference type="Pfam" id="PF03033">
    <property type="entry name" value="Glyco_transf_28"/>
    <property type="match status" value="1"/>
</dbReference>
<organism evidence="5">
    <name type="scientific">Odontella aurita</name>
    <dbReference type="NCBI Taxonomy" id="265563"/>
    <lineage>
        <taxon>Eukaryota</taxon>
        <taxon>Sar</taxon>
        <taxon>Stramenopiles</taxon>
        <taxon>Ochrophyta</taxon>
        <taxon>Bacillariophyta</taxon>
        <taxon>Mediophyceae</taxon>
        <taxon>Biddulphiophycidae</taxon>
        <taxon>Eupodiscales</taxon>
        <taxon>Odontellaceae</taxon>
        <taxon>Odontella</taxon>
    </lineage>
</organism>
<dbReference type="PANTHER" id="PTHR48050">
    <property type="entry name" value="STEROL 3-BETA-GLUCOSYLTRANSFERASE"/>
    <property type="match status" value="1"/>
</dbReference>
<dbReference type="InterPro" id="IPR010610">
    <property type="entry name" value="EryCIII-like_C"/>
</dbReference>
<dbReference type="CDD" id="cd03784">
    <property type="entry name" value="GT1_Gtf-like"/>
    <property type="match status" value="1"/>
</dbReference>
<evidence type="ECO:0000259" key="4">
    <source>
        <dbReference type="Pfam" id="PF06722"/>
    </source>
</evidence>
<dbReference type="Pfam" id="PF06722">
    <property type="entry name" value="EryCIII-like_C"/>
    <property type="match status" value="1"/>
</dbReference>
<gene>
    <name evidence="5" type="ORF">OAUR00152_LOCUS9275</name>
</gene>
<sequence>MVRSSLNSGVIPQVKATPATEAADELRRKVRKAGRAVLKLDDEDDDVECGKSGASAIVEFKGLKLPVPKMNICILIVGTHGDVMPFCGLARELQSLGHRVRVATHTMHRKTVVSNDLDFYPLAGDPKQLSAWMVETGGSIWNEAANPKLIPEKTAMMKDIIKSCWPAVTQKDPGDPDGEPFVADAVIANPPVIGHIHVCEALAIPLHIMFPQPWYYPTTDYPHPFAGMDYIKGRGRNATSYTVFTQLEQTTFNHFYNEWRPNTLRLPKIRTGSDWDMVVKSEIPFSAMWSPSFVPKPADWPKQCRVVGTFVPEKPPGALSDFDTTPFKDVIEWLDAGPKPIFVGFGSMVIRDPGKLSRIIMEAAKLSGRRVVVQSGWSKMDVSGEPLCHNVGPCPHDWLLPLTCAVVHHGGAGTTAAGLREGLPTLVCPFFADQFMWAEMVHRAGVGPKMVEVTKLTPEILAEKFVELQEESTQKAAREMAKKMALEDGIHQGLEHFLGELPRENMLCDVSLLLGEVRRAKFCGKHLKLCVDVAAFVRSQASAPSSPLHICLTRKGQTDLFKAFQTQDKFGHNIKKRHSVTTYALGRVTTVKQGCIAGIIGFFSNLISSLGAIYFKPDKYARSHGACGCLFGLVLIAPVMAWYWVHAIIFMFDRFLTGISNDLYGKSLPYFIDPSLLTTVYDTPEVEAEAKLCGAKGWTSVRSEEYLLALDLAYSAHLVFESMSPNYPAGQWHYRVAKARDLADALTVQQDSPNKLALTKKELDKITTSMRKIGDQAVSFSMFLYFIRRTIARRLCMATAQVRDRMLNNMRRPTYKEMYLARDEQEELETLNEEACDVSVNFLRLSTINEEDLDFRTNHSVGIRGETASITKRGKSN</sequence>
<feature type="domain" description="Glycosyltransferase family 28 N-terminal" evidence="3">
    <location>
        <begin position="72"/>
        <end position="215"/>
    </location>
</feature>
<keyword evidence="2" id="KW-1133">Transmembrane helix</keyword>